<dbReference type="GO" id="GO:0004751">
    <property type="term" value="F:ribose-5-phosphate isomerase activity"/>
    <property type="evidence" value="ECO:0007669"/>
    <property type="project" value="UniProtKB-EC"/>
</dbReference>
<feature type="active site" description="Proton acceptor" evidence="3">
    <location>
        <position position="65"/>
    </location>
</feature>
<sequence>MRIGIGNDHSALEMKAEIIEYLQERGHEVVDYGTNSAKSCDYPKYGEIVARAVANHEVDQGILICGTGLGISLAANKVKGIRAAVCSEPFTARMARMHNNCNILAFGARVIGPELAKMIVEVWLDTDFEVGGRHQRRVDMIGDIEERWE</sequence>
<proteinExistence type="inferred from homology"/>
<dbReference type="Pfam" id="PF02502">
    <property type="entry name" value="LacAB_rpiB"/>
    <property type="match status" value="1"/>
</dbReference>
<evidence type="ECO:0000256" key="1">
    <source>
        <dbReference type="ARBA" id="ARBA00008754"/>
    </source>
</evidence>
<dbReference type="PANTHER" id="PTHR30345:SF0">
    <property type="entry name" value="DNA DAMAGE-REPAIR_TOLERATION PROTEIN DRT102"/>
    <property type="match status" value="1"/>
</dbReference>
<dbReference type="SUPFAM" id="SSF89623">
    <property type="entry name" value="Ribose/Galactose isomerase RpiB/AlsB"/>
    <property type="match status" value="1"/>
</dbReference>
<feature type="binding site" evidence="4">
    <location>
        <position position="99"/>
    </location>
    <ligand>
        <name>D-ribulose 5-phosphate</name>
        <dbReference type="ChEBI" id="CHEBI:58121"/>
    </ligand>
</feature>
<name>A0A174MI25_9FIRM</name>
<dbReference type="EC" id="5.3.1.6" evidence="5"/>
<dbReference type="NCBIfam" id="TIGR01120">
    <property type="entry name" value="rpiB"/>
    <property type="match status" value="1"/>
</dbReference>
<evidence type="ECO:0000256" key="2">
    <source>
        <dbReference type="ARBA" id="ARBA00023235"/>
    </source>
</evidence>
<feature type="binding site" evidence="4">
    <location>
        <begin position="66"/>
        <end position="70"/>
    </location>
    <ligand>
        <name>D-ribulose 5-phosphate</name>
        <dbReference type="ChEBI" id="CHEBI:58121"/>
    </ligand>
</feature>
<gene>
    <name evidence="5" type="primary">rpiB_4</name>
    <name evidence="5" type="ORF">ERS852491_04957</name>
</gene>
<keyword evidence="2 5" id="KW-0413">Isomerase</keyword>
<dbReference type="GO" id="GO:0019316">
    <property type="term" value="P:D-allose catabolic process"/>
    <property type="evidence" value="ECO:0007669"/>
    <property type="project" value="TreeGrafter"/>
</dbReference>
<dbReference type="NCBIfam" id="NF004051">
    <property type="entry name" value="PRK05571.1"/>
    <property type="match status" value="1"/>
</dbReference>
<organism evidence="5 6">
    <name type="scientific">Faecalicatena contorta</name>
    <dbReference type="NCBI Taxonomy" id="39482"/>
    <lineage>
        <taxon>Bacteria</taxon>
        <taxon>Bacillati</taxon>
        <taxon>Bacillota</taxon>
        <taxon>Clostridia</taxon>
        <taxon>Lachnospirales</taxon>
        <taxon>Lachnospiraceae</taxon>
        <taxon>Faecalicatena</taxon>
    </lineage>
</organism>
<feature type="binding site" evidence="4">
    <location>
        <position position="133"/>
    </location>
    <ligand>
        <name>D-ribulose 5-phosphate</name>
        <dbReference type="ChEBI" id="CHEBI:58121"/>
    </ligand>
</feature>
<dbReference type="GO" id="GO:0009052">
    <property type="term" value="P:pentose-phosphate shunt, non-oxidative branch"/>
    <property type="evidence" value="ECO:0007669"/>
    <property type="project" value="TreeGrafter"/>
</dbReference>
<dbReference type="OrthoDB" id="1778624at2"/>
<feature type="binding site" evidence="4">
    <location>
        <begin position="8"/>
        <end position="9"/>
    </location>
    <ligand>
        <name>D-ribulose 5-phosphate</name>
        <dbReference type="ChEBI" id="CHEBI:58121"/>
    </ligand>
</feature>
<dbReference type="AlphaFoldDB" id="A0A174MI25"/>
<evidence type="ECO:0000313" key="5">
    <source>
        <dbReference type="EMBL" id="CUP36024.1"/>
    </source>
</evidence>
<dbReference type="InterPro" id="IPR003500">
    <property type="entry name" value="RpiB_LacA_LacB"/>
</dbReference>
<feature type="active site" description="Proton donor" evidence="3">
    <location>
        <position position="98"/>
    </location>
</feature>
<dbReference type="InterPro" id="IPR004785">
    <property type="entry name" value="RpiB"/>
</dbReference>
<protein>
    <submittedName>
        <fullName evidence="5">Ribose-5-phosphate isomerase B</fullName>
        <ecNumber evidence="5">5.3.1.6</ecNumber>
    </submittedName>
</protein>
<dbReference type="NCBIfam" id="TIGR00689">
    <property type="entry name" value="rpiB_lacA_lacB"/>
    <property type="match status" value="1"/>
</dbReference>
<dbReference type="RefSeq" id="WP_050641901.1">
    <property type="nucleotide sequence ID" value="NZ_CABKUE010000009.1"/>
</dbReference>
<dbReference type="PANTHER" id="PTHR30345">
    <property type="entry name" value="RIBOSE-5-PHOSPHATE ISOMERASE B"/>
    <property type="match status" value="1"/>
</dbReference>
<dbReference type="InterPro" id="IPR036569">
    <property type="entry name" value="RpiB_LacA_LacB_sf"/>
</dbReference>
<dbReference type="Gene3D" id="3.40.1400.10">
    <property type="entry name" value="Sugar-phosphate isomerase, RpiB/LacA/LacB"/>
    <property type="match status" value="1"/>
</dbReference>
<dbReference type="PIRSF" id="PIRSF005384">
    <property type="entry name" value="RpiB_LacA_B"/>
    <property type="match status" value="1"/>
</dbReference>
<feature type="binding site" evidence="4">
    <location>
        <position position="109"/>
    </location>
    <ligand>
        <name>D-ribulose 5-phosphate</name>
        <dbReference type="ChEBI" id="CHEBI:58121"/>
    </ligand>
</feature>
<comment type="similarity">
    <text evidence="1">Belongs to the LacAB/RpiB family.</text>
</comment>
<dbReference type="STRING" id="39482.ERS852491_04957"/>
<accession>A0A174MI25</accession>
<dbReference type="Proteomes" id="UP000095544">
    <property type="component" value="Unassembled WGS sequence"/>
</dbReference>
<reference evidence="5 6" key="1">
    <citation type="submission" date="2015-09" db="EMBL/GenBank/DDBJ databases">
        <authorList>
            <consortium name="Pathogen Informatics"/>
        </authorList>
    </citation>
    <scope>NUCLEOTIDE SEQUENCE [LARGE SCALE GENOMIC DNA]</scope>
    <source>
        <strain evidence="5 6">2789STDY5834876</strain>
    </source>
</reference>
<feature type="binding site" evidence="4">
    <location>
        <position position="137"/>
    </location>
    <ligand>
        <name>D-ribulose 5-phosphate</name>
        <dbReference type="ChEBI" id="CHEBI:58121"/>
    </ligand>
</feature>
<evidence type="ECO:0000256" key="4">
    <source>
        <dbReference type="PIRSR" id="PIRSR005384-2"/>
    </source>
</evidence>
<dbReference type="EMBL" id="CYZU01000089">
    <property type="protein sequence ID" value="CUP36024.1"/>
    <property type="molecule type" value="Genomic_DNA"/>
</dbReference>
<evidence type="ECO:0000313" key="6">
    <source>
        <dbReference type="Proteomes" id="UP000095544"/>
    </source>
</evidence>
<evidence type="ECO:0000256" key="3">
    <source>
        <dbReference type="PIRSR" id="PIRSR005384-1"/>
    </source>
</evidence>